<evidence type="ECO:0008006" key="4">
    <source>
        <dbReference type="Google" id="ProtNLM"/>
    </source>
</evidence>
<feature type="compositionally biased region" description="Polar residues" evidence="1">
    <location>
        <begin position="1"/>
        <end position="20"/>
    </location>
</feature>
<dbReference type="HOGENOM" id="CLU_069440_1_0_1"/>
<proteinExistence type="predicted"/>
<evidence type="ECO:0000256" key="1">
    <source>
        <dbReference type="SAM" id="MobiDB-lite"/>
    </source>
</evidence>
<evidence type="ECO:0000313" key="3">
    <source>
        <dbReference type="Proteomes" id="UP000027456"/>
    </source>
</evidence>
<evidence type="ECO:0000313" key="2">
    <source>
        <dbReference type="EMBL" id="KEP47669.1"/>
    </source>
</evidence>
<accession>A0A074RLH0</accession>
<dbReference type="STRING" id="1423351.A0A074RLH0"/>
<feature type="region of interest" description="Disordered" evidence="1">
    <location>
        <begin position="1"/>
        <end position="50"/>
    </location>
</feature>
<keyword evidence="3" id="KW-1185">Reference proteome</keyword>
<dbReference type="Proteomes" id="UP000027456">
    <property type="component" value="Unassembled WGS sequence"/>
</dbReference>
<gene>
    <name evidence="2" type="ORF">V565_147870</name>
</gene>
<protein>
    <recommendedName>
        <fullName evidence="4">BTB domain protein</fullName>
    </recommendedName>
</protein>
<reference evidence="2 3" key="1">
    <citation type="submission" date="2013-12" db="EMBL/GenBank/DDBJ databases">
        <authorList>
            <person name="Cubeta M."/>
            <person name="Pakala S."/>
            <person name="Fedorova N."/>
            <person name="Thomas E."/>
            <person name="Dean R."/>
            <person name="Jabaji S."/>
            <person name="Neate S."/>
            <person name="Toda T."/>
            <person name="Tavantzis S."/>
            <person name="Vilgalys R."/>
            <person name="Bharathan N."/>
            <person name="Pakala S."/>
            <person name="Losada L.S."/>
            <person name="Zafar N."/>
            <person name="Nierman W."/>
        </authorList>
    </citation>
    <scope>NUCLEOTIDE SEQUENCE [LARGE SCALE GENOMIC DNA]</scope>
    <source>
        <strain evidence="2 3">123E</strain>
    </source>
</reference>
<organism evidence="2 3">
    <name type="scientific">Rhizoctonia solani 123E</name>
    <dbReference type="NCBI Taxonomy" id="1423351"/>
    <lineage>
        <taxon>Eukaryota</taxon>
        <taxon>Fungi</taxon>
        <taxon>Dikarya</taxon>
        <taxon>Basidiomycota</taxon>
        <taxon>Agaricomycotina</taxon>
        <taxon>Agaricomycetes</taxon>
        <taxon>Cantharellales</taxon>
        <taxon>Ceratobasidiaceae</taxon>
        <taxon>Rhizoctonia</taxon>
    </lineage>
</organism>
<dbReference type="OrthoDB" id="3357985at2759"/>
<sequence length="354" mass="40257">MPATRSSSAARTPKQKQTLQIALPSKRSTRRSSPLPDSRVSKLSKPSDSSYLTIRSSNNAKVSVRSEVLRSYLPRLYNDYRANPEREITLPYSSHVLLLIVGFLSRGSFQPSINTHSYDDLGDCFHAARAYGLDSLTTWLRSELSHPRSAYYMGKSPIQAYSICSIYDFKAEKKLAFNLCIGTIDFSSSSSLASVASKCQNPTVALDLISRLSRRNTIILEMFSTLHTYPLDLRSYRWIDDVAGYSDFTCSSCRDDIIFKVPSWIVSWAHSAKMELLNNPGEECEQVFRVDFMSKRRDVYDLFGDEGLDEEDREFEPPVCRGCLNKILIVNPSRWEDWAGEVEELLRKKLGDDF</sequence>
<dbReference type="EMBL" id="AZST01000682">
    <property type="protein sequence ID" value="KEP47669.1"/>
    <property type="molecule type" value="Genomic_DNA"/>
</dbReference>
<dbReference type="AlphaFoldDB" id="A0A074RLH0"/>
<comment type="caution">
    <text evidence="2">The sequence shown here is derived from an EMBL/GenBank/DDBJ whole genome shotgun (WGS) entry which is preliminary data.</text>
</comment>
<name>A0A074RLH0_9AGAM</name>